<keyword evidence="3" id="KW-1185">Reference proteome</keyword>
<accession>A0A9P0H712</accession>
<keyword evidence="1" id="KW-0472">Membrane</keyword>
<name>A0A9P0H712_NEZVI</name>
<keyword evidence="1" id="KW-1133">Transmembrane helix</keyword>
<dbReference type="EMBL" id="OV725079">
    <property type="protein sequence ID" value="CAH1396501.1"/>
    <property type="molecule type" value="Genomic_DNA"/>
</dbReference>
<evidence type="ECO:0000256" key="1">
    <source>
        <dbReference type="SAM" id="Phobius"/>
    </source>
</evidence>
<reference evidence="2" key="1">
    <citation type="submission" date="2022-01" db="EMBL/GenBank/DDBJ databases">
        <authorList>
            <person name="King R."/>
        </authorList>
    </citation>
    <scope>NUCLEOTIDE SEQUENCE</scope>
</reference>
<feature type="transmembrane region" description="Helical" evidence="1">
    <location>
        <begin position="59"/>
        <end position="78"/>
    </location>
</feature>
<dbReference type="Proteomes" id="UP001152798">
    <property type="component" value="Chromosome 3"/>
</dbReference>
<keyword evidence="1" id="KW-0812">Transmembrane</keyword>
<dbReference type="AlphaFoldDB" id="A0A9P0H712"/>
<proteinExistence type="predicted"/>
<evidence type="ECO:0000313" key="3">
    <source>
        <dbReference type="Proteomes" id="UP001152798"/>
    </source>
</evidence>
<organism evidence="2 3">
    <name type="scientific">Nezara viridula</name>
    <name type="common">Southern green stink bug</name>
    <name type="synonym">Cimex viridulus</name>
    <dbReference type="NCBI Taxonomy" id="85310"/>
    <lineage>
        <taxon>Eukaryota</taxon>
        <taxon>Metazoa</taxon>
        <taxon>Ecdysozoa</taxon>
        <taxon>Arthropoda</taxon>
        <taxon>Hexapoda</taxon>
        <taxon>Insecta</taxon>
        <taxon>Pterygota</taxon>
        <taxon>Neoptera</taxon>
        <taxon>Paraneoptera</taxon>
        <taxon>Hemiptera</taxon>
        <taxon>Heteroptera</taxon>
        <taxon>Panheteroptera</taxon>
        <taxon>Pentatomomorpha</taxon>
        <taxon>Pentatomoidea</taxon>
        <taxon>Pentatomidae</taxon>
        <taxon>Pentatominae</taxon>
        <taxon>Nezara</taxon>
    </lineage>
</organism>
<sequence>MKLTLGLEHTRSGFHLRLLSMNICSFVTLYPFLWRAISNMFTTVSCCRTLPPLDKMQCYVIWLAVSLAGYPALHWVGIKALRPLDNLTRVARAFMWVLTVCMKVRPATGAA</sequence>
<protein>
    <submittedName>
        <fullName evidence="2">Uncharacterized protein</fullName>
    </submittedName>
</protein>
<gene>
    <name evidence="2" type="ORF">NEZAVI_LOCUS6559</name>
</gene>
<evidence type="ECO:0000313" key="2">
    <source>
        <dbReference type="EMBL" id="CAH1396501.1"/>
    </source>
</evidence>
<feature type="transmembrane region" description="Helical" evidence="1">
    <location>
        <begin position="12"/>
        <end position="33"/>
    </location>
</feature>